<dbReference type="GO" id="GO:0019448">
    <property type="term" value="P:L-cysteine catabolic process"/>
    <property type="evidence" value="ECO:0007669"/>
    <property type="project" value="TreeGrafter"/>
</dbReference>
<dbReference type="InterPro" id="IPR011051">
    <property type="entry name" value="RmlC_Cupin_sf"/>
</dbReference>
<dbReference type="AlphaFoldDB" id="A0A6F9D8R8"/>
<dbReference type="EC" id="1.13.11.20" evidence="13"/>
<dbReference type="CDD" id="cd10548">
    <property type="entry name" value="cupin_CDO"/>
    <property type="match status" value="1"/>
</dbReference>
<dbReference type="Pfam" id="PF05995">
    <property type="entry name" value="CDO_I"/>
    <property type="match status" value="1"/>
</dbReference>
<dbReference type="Gene3D" id="2.60.120.10">
    <property type="entry name" value="Jelly Rolls"/>
    <property type="match status" value="1"/>
</dbReference>
<dbReference type="GO" id="GO:0017172">
    <property type="term" value="F:cysteine dioxygenase activity"/>
    <property type="evidence" value="ECO:0007669"/>
    <property type="project" value="UniProtKB-UniRule"/>
</dbReference>
<dbReference type="InterPro" id="IPR010300">
    <property type="entry name" value="CDO_1"/>
</dbReference>
<evidence type="ECO:0000256" key="7">
    <source>
        <dbReference type="ARBA" id="ARBA00023002"/>
    </source>
</evidence>
<proteinExistence type="evidence at transcript level"/>
<comment type="cofactor">
    <cofactor evidence="13">
        <name>Fe cation</name>
        <dbReference type="ChEBI" id="CHEBI:24875"/>
    </cofactor>
    <text evidence="13">Binds 1 Fe cation per subunit.</text>
</comment>
<dbReference type="FunFam" id="2.60.120.10:FF:000045">
    <property type="entry name" value="Cysteine dioxygenase 1"/>
    <property type="match status" value="1"/>
</dbReference>
<evidence type="ECO:0000256" key="4">
    <source>
        <dbReference type="ARBA" id="ARBA00022723"/>
    </source>
</evidence>
<protein>
    <recommendedName>
        <fullName evidence="13">Cysteine dioxygenase</fullName>
        <ecNumber evidence="13">1.13.11.20</ecNumber>
    </recommendedName>
</protein>
<evidence type="ECO:0000256" key="8">
    <source>
        <dbReference type="ARBA" id="ARBA00023004"/>
    </source>
</evidence>
<keyword evidence="4 12" id="KW-0479">Metal-binding</keyword>
<dbReference type="InterPro" id="IPR014710">
    <property type="entry name" value="RmlC-like_jellyroll"/>
</dbReference>
<evidence type="ECO:0000256" key="5">
    <source>
        <dbReference type="ARBA" id="ARBA00022784"/>
    </source>
</evidence>
<comment type="similarity">
    <text evidence="3 13">Belongs to the cysteine dioxygenase family.</text>
</comment>
<dbReference type="GO" id="GO:0042412">
    <property type="term" value="P:taurine biosynthetic process"/>
    <property type="evidence" value="ECO:0007669"/>
    <property type="project" value="UniProtKB-UniRule"/>
</dbReference>
<dbReference type="EMBL" id="LR783799">
    <property type="protein sequence ID" value="CAB3229528.1"/>
    <property type="molecule type" value="mRNA"/>
</dbReference>
<evidence type="ECO:0000256" key="9">
    <source>
        <dbReference type="ARBA" id="ARBA00024284"/>
    </source>
</evidence>
<comment type="pathway">
    <text evidence="2 13">Organosulfur biosynthesis; taurine biosynthesis; hypotaurine from L-cysteine: step 1/2.</text>
</comment>
<sequence>MTSTSAEAVLTAAPRLEPACKSTRSRKTLEPARTLDDLINGLHVIFADDVVDVEEVTHFMESYCAKKNEWETLATFDTHRYTRNLIDSGNGKFNLILLCWGEGHGSSIHDHSDSHCFMKMMDGSLTETKYSWPSEKKKRPMNVTDVTAYEKDHVAYINDSIGLHRVENRSHTNKAVSLHLYSPPFNMCQSFDERSGHKVKCNVTFHTKYGEKVCYKNKCK</sequence>
<comment type="function">
    <text evidence="10">Catalyzes the oxidation of cysteine to cysteine sulfinic acid with addition of molecular dioxygen.</text>
</comment>
<keyword evidence="8 12" id="KW-0408">Iron</keyword>
<evidence type="ECO:0000256" key="1">
    <source>
        <dbReference type="ARBA" id="ARBA00001967"/>
    </source>
</evidence>
<evidence type="ECO:0000256" key="3">
    <source>
        <dbReference type="ARBA" id="ARBA00006622"/>
    </source>
</evidence>
<dbReference type="PANTHER" id="PTHR12918">
    <property type="entry name" value="CYSTEINE DIOXYGENASE"/>
    <property type="match status" value="1"/>
</dbReference>
<gene>
    <name evidence="14" type="primary">Cdo1-001</name>
</gene>
<evidence type="ECO:0000256" key="13">
    <source>
        <dbReference type="RuleBase" id="RU366010"/>
    </source>
</evidence>
<feature type="binding site" evidence="12">
    <location>
        <position position="109"/>
    </location>
    <ligand>
        <name>Fe cation</name>
        <dbReference type="ChEBI" id="CHEBI:24875"/>
        <note>catalytic</note>
    </ligand>
</feature>
<keyword evidence="6 13" id="KW-0223">Dioxygenase</keyword>
<keyword evidence="5 11" id="KW-0883">Thioether bond</keyword>
<name>A0A6F9D8R8_9ASCI</name>
<evidence type="ECO:0000256" key="11">
    <source>
        <dbReference type="PIRSR" id="PIRSR610300-50"/>
    </source>
</evidence>
<feature type="cross-link" description="3'-(S-cysteinyl)-tyrosine (Cys-Tyr)" evidence="11">
    <location>
        <begin position="116"/>
        <end position="181"/>
    </location>
</feature>
<evidence type="ECO:0000256" key="12">
    <source>
        <dbReference type="PIRSR" id="PIRSR610300-51"/>
    </source>
</evidence>
<evidence type="ECO:0000256" key="6">
    <source>
        <dbReference type="ARBA" id="ARBA00022964"/>
    </source>
</evidence>
<comment type="cofactor">
    <cofactor evidence="1">
        <name>Ni(2+)</name>
        <dbReference type="ChEBI" id="CHEBI:49786"/>
    </cofactor>
</comment>
<reference evidence="14" key="1">
    <citation type="submission" date="2020-04" db="EMBL/GenBank/DDBJ databases">
        <authorList>
            <person name="Neveu A P."/>
        </authorList>
    </citation>
    <scope>NUCLEOTIDE SEQUENCE</scope>
    <source>
        <tissue evidence="14">Whole embryo</tissue>
    </source>
</reference>
<feature type="binding site" evidence="12">
    <location>
        <position position="111"/>
    </location>
    <ligand>
        <name>Fe cation</name>
        <dbReference type="ChEBI" id="CHEBI:24875"/>
        <note>catalytic</note>
    </ligand>
</feature>
<dbReference type="UniPathway" id="UPA00012">
    <property type="reaction ID" value="UER00537"/>
</dbReference>
<accession>A0A6F9D8R8</accession>
<evidence type="ECO:0000256" key="10">
    <source>
        <dbReference type="ARBA" id="ARBA00033725"/>
    </source>
</evidence>
<evidence type="ECO:0000256" key="2">
    <source>
        <dbReference type="ARBA" id="ARBA00004759"/>
    </source>
</evidence>
<dbReference type="SUPFAM" id="SSF51182">
    <property type="entry name" value="RmlC-like cupins"/>
    <property type="match status" value="1"/>
</dbReference>
<feature type="binding site" evidence="12">
    <location>
        <position position="164"/>
    </location>
    <ligand>
        <name>Fe cation</name>
        <dbReference type="ChEBI" id="CHEBI:24875"/>
        <note>catalytic</note>
    </ligand>
</feature>
<dbReference type="PANTHER" id="PTHR12918:SF1">
    <property type="entry name" value="CYSTEINE DIOXYGENASE TYPE 1"/>
    <property type="match status" value="1"/>
</dbReference>
<comment type="catalytic activity">
    <reaction evidence="9">
        <text>L-cysteine + O2 = 3-sulfino-L-alanine + H(+)</text>
        <dbReference type="Rhea" id="RHEA:20441"/>
        <dbReference type="ChEBI" id="CHEBI:15378"/>
        <dbReference type="ChEBI" id="CHEBI:15379"/>
        <dbReference type="ChEBI" id="CHEBI:35235"/>
        <dbReference type="ChEBI" id="CHEBI:61085"/>
        <dbReference type="EC" id="1.13.11.20"/>
    </reaction>
    <physiologicalReaction direction="left-to-right" evidence="9">
        <dbReference type="Rhea" id="RHEA:20442"/>
    </physiologicalReaction>
</comment>
<evidence type="ECO:0000313" key="14">
    <source>
        <dbReference type="EMBL" id="CAB3229528.1"/>
    </source>
</evidence>
<dbReference type="GO" id="GO:0008198">
    <property type="term" value="F:ferrous iron binding"/>
    <property type="evidence" value="ECO:0007669"/>
    <property type="project" value="UniProtKB-ARBA"/>
</dbReference>
<keyword evidence="7 13" id="KW-0560">Oxidoreductase</keyword>
<organism evidence="14">
    <name type="scientific">Phallusia mammillata</name>
    <dbReference type="NCBI Taxonomy" id="59560"/>
    <lineage>
        <taxon>Eukaryota</taxon>
        <taxon>Metazoa</taxon>
        <taxon>Chordata</taxon>
        <taxon>Tunicata</taxon>
        <taxon>Ascidiacea</taxon>
        <taxon>Phlebobranchia</taxon>
        <taxon>Ascidiidae</taxon>
        <taxon>Phallusia</taxon>
    </lineage>
</organism>